<dbReference type="HOGENOM" id="CLU_359483_0_0_1"/>
<feature type="repeat" description="ANK" evidence="3">
    <location>
        <begin position="147"/>
        <end position="179"/>
    </location>
</feature>
<evidence type="ECO:0000313" key="5">
    <source>
        <dbReference type="Proteomes" id="UP000012174"/>
    </source>
</evidence>
<dbReference type="InterPro" id="IPR036770">
    <property type="entry name" value="Ankyrin_rpt-contain_sf"/>
</dbReference>
<dbReference type="Pfam" id="PF12796">
    <property type="entry name" value="Ank_2"/>
    <property type="match status" value="4"/>
</dbReference>
<dbReference type="AlphaFoldDB" id="M7SQA2"/>
<feature type="repeat" description="ANK" evidence="3">
    <location>
        <begin position="21"/>
        <end position="53"/>
    </location>
</feature>
<dbReference type="PROSITE" id="PS50088">
    <property type="entry name" value="ANK_REPEAT"/>
    <property type="match status" value="4"/>
</dbReference>
<evidence type="ECO:0000256" key="1">
    <source>
        <dbReference type="ARBA" id="ARBA00022737"/>
    </source>
</evidence>
<dbReference type="SMART" id="SM00248">
    <property type="entry name" value="ANK"/>
    <property type="match status" value="11"/>
</dbReference>
<dbReference type="InterPro" id="IPR002110">
    <property type="entry name" value="Ankyrin_rpt"/>
</dbReference>
<dbReference type="KEGG" id="ela:UCREL1_4368"/>
<name>M7SQA2_EUTLA</name>
<dbReference type="Gene3D" id="1.25.40.20">
    <property type="entry name" value="Ankyrin repeat-containing domain"/>
    <property type="match status" value="4"/>
</dbReference>
<evidence type="ECO:0000313" key="4">
    <source>
        <dbReference type="EMBL" id="EMR68614.1"/>
    </source>
</evidence>
<accession>M7SQA2</accession>
<dbReference type="Proteomes" id="UP000012174">
    <property type="component" value="Unassembled WGS sequence"/>
</dbReference>
<dbReference type="OrthoDB" id="341259at2759"/>
<proteinExistence type="predicted"/>
<dbReference type="PANTHER" id="PTHR24173:SF74">
    <property type="entry name" value="ANKYRIN REPEAT DOMAIN-CONTAINING PROTEIN 16"/>
    <property type="match status" value="1"/>
</dbReference>
<dbReference type="OMA" id="RINSIDC"/>
<reference evidence="5" key="1">
    <citation type="journal article" date="2013" name="Genome Announc.">
        <title>Draft genome sequence of the grapevine dieback fungus Eutypa lata UCR-EL1.</title>
        <authorList>
            <person name="Blanco-Ulate B."/>
            <person name="Rolshausen P.E."/>
            <person name="Cantu D."/>
        </authorList>
    </citation>
    <scope>NUCLEOTIDE SEQUENCE [LARGE SCALE GENOMIC DNA]</scope>
    <source>
        <strain evidence="5">UCR-EL1</strain>
    </source>
</reference>
<dbReference type="PRINTS" id="PR01415">
    <property type="entry name" value="ANKYRIN"/>
</dbReference>
<feature type="repeat" description="ANK" evidence="3">
    <location>
        <begin position="114"/>
        <end position="146"/>
    </location>
</feature>
<dbReference type="PROSITE" id="PS50297">
    <property type="entry name" value="ANK_REP_REGION"/>
    <property type="match status" value="3"/>
</dbReference>
<evidence type="ECO:0000256" key="2">
    <source>
        <dbReference type="ARBA" id="ARBA00023043"/>
    </source>
</evidence>
<keyword evidence="1" id="KW-0677">Repeat</keyword>
<evidence type="ECO:0000256" key="3">
    <source>
        <dbReference type="PROSITE-ProRule" id="PRU00023"/>
    </source>
</evidence>
<protein>
    <submittedName>
        <fullName evidence="4">Putative ankyrin unc44 protein</fullName>
    </submittedName>
</protein>
<organism evidence="4 5">
    <name type="scientific">Eutypa lata (strain UCR-EL1)</name>
    <name type="common">Grapevine dieback disease fungus</name>
    <name type="synonym">Eutypa armeniacae</name>
    <dbReference type="NCBI Taxonomy" id="1287681"/>
    <lineage>
        <taxon>Eukaryota</taxon>
        <taxon>Fungi</taxon>
        <taxon>Dikarya</taxon>
        <taxon>Ascomycota</taxon>
        <taxon>Pezizomycotina</taxon>
        <taxon>Sordariomycetes</taxon>
        <taxon>Xylariomycetidae</taxon>
        <taxon>Xylariales</taxon>
        <taxon>Diatrypaceae</taxon>
        <taxon>Eutypa</taxon>
    </lineage>
</organism>
<keyword evidence="5" id="KW-1185">Reference proteome</keyword>
<keyword evidence="2 3" id="KW-0040">ANK repeat</keyword>
<dbReference type="EMBL" id="KB706203">
    <property type="protein sequence ID" value="EMR68614.1"/>
    <property type="molecule type" value="Genomic_DNA"/>
</dbReference>
<dbReference type="PANTHER" id="PTHR24173">
    <property type="entry name" value="ANKYRIN REPEAT CONTAINING"/>
    <property type="match status" value="1"/>
</dbReference>
<dbReference type="STRING" id="1287681.M7SQA2"/>
<gene>
    <name evidence="4" type="ORF">UCREL1_4368</name>
</gene>
<sequence>MLILDELLSVQGIDTQPGNDCGDTPLHLAAIWDYSNIIKKLLDKGAKFDCVDHDGMTPLAMATQWGGTRAVELLRVFSSLKHLNDAYLHASLCTSEDIIKLLLEAGASIDLLRPAGTTLHQACYMSKPKVVQILLTKRASLEALDDSKRTPLLDAARINSIDCLRLLVDAGANVNAEDEECRTPLLEAALRGHTACVHILLSAKAKLKIPSTMSGLYESSEDLALAKFNPEVFRIMADKISSGYLENDDYEIEKIRILLHNGFNPNQKLGSYGTMLHYAALWGRVDLAKVLVETDNIDINSNDKEHGTPLEVAAASGEGRSLEIVQLLLDEKANATIGSLVVGSPLHAAAHMPYLWKDPIEAEKIYLTVAELILDRYPSTIDLEAGIFATPLQAAAKKGQARMVILLLKKSPNFDIRGGIFGTPLHAAVWDENIPEICLILSRSNGKLTPATIDQGGRIPLHIAAMGGHEAIIDLITTDDISFLTRDLGGRHSLHFAAGRGCTGFVQKILSMHGDAINDTDADGWTPLHWACRRGCPTTIRLLVDHNADKEARTKRGWRPVDVAKYHYAMFQNPEEVIELVKPSPQEGDEEITSQFPSLVAEPTVEVEDEVEKFPVPQGKFIKSTTVDGDSRYYCDSCSCDIYGPRYCCGDHQIDLCFKCLRHDEKTLFKGHKFEKVTVQED</sequence>
<dbReference type="eggNOG" id="KOG4177">
    <property type="taxonomic scope" value="Eukaryota"/>
</dbReference>
<feature type="repeat" description="ANK" evidence="3">
    <location>
        <begin position="523"/>
        <end position="555"/>
    </location>
</feature>
<dbReference type="SUPFAM" id="SSF48403">
    <property type="entry name" value="Ankyrin repeat"/>
    <property type="match status" value="2"/>
</dbReference>